<dbReference type="EMBL" id="CAUOFW020009279">
    <property type="protein sequence ID" value="CAK9185364.1"/>
    <property type="molecule type" value="Genomic_DNA"/>
</dbReference>
<gene>
    <name evidence="1" type="ORF">ILEXP_LOCUS55757</name>
</gene>
<comment type="caution">
    <text evidence="1">The sequence shown here is derived from an EMBL/GenBank/DDBJ whole genome shotgun (WGS) entry which is preliminary data.</text>
</comment>
<evidence type="ECO:0008006" key="3">
    <source>
        <dbReference type="Google" id="ProtNLM"/>
    </source>
</evidence>
<dbReference type="InterPro" id="IPR003428">
    <property type="entry name" value="MAM33"/>
</dbReference>
<accession>A0ABC8UWH4</accession>
<protein>
    <recommendedName>
        <fullName evidence="3">Mitochondrial glycoprotein</fullName>
    </recommendedName>
</protein>
<dbReference type="PANTHER" id="PTHR10826">
    <property type="entry name" value="COMPLEMENT COMPONENT 1"/>
    <property type="match status" value="1"/>
</dbReference>
<organism evidence="1 2">
    <name type="scientific">Ilex paraguariensis</name>
    <name type="common">yerba mate</name>
    <dbReference type="NCBI Taxonomy" id="185542"/>
    <lineage>
        <taxon>Eukaryota</taxon>
        <taxon>Viridiplantae</taxon>
        <taxon>Streptophyta</taxon>
        <taxon>Embryophyta</taxon>
        <taxon>Tracheophyta</taxon>
        <taxon>Spermatophyta</taxon>
        <taxon>Magnoliopsida</taxon>
        <taxon>eudicotyledons</taxon>
        <taxon>Gunneridae</taxon>
        <taxon>Pentapetalae</taxon>
        <taxon>asterids</taxon>
        <taxon>campanulids</taxon>
        <taxon>Aquifoliales</taxon>
        <taxon>Aquifoliaceae</taxon>
        <taxon>Ilex</taxon>
    </lineage>
</organism>
<dbReference type="Proteomes" id="UP001642360">
    <property type="component" value="Unassembled WGS sequence"/>
</dbReference>
<reference evidence="1 2" key="1">
    <citation type="submission" date="2024-02" db="EMBL/GenBank/DDBJ databases">
        <authorList>
            <person name="Vignale AGUSTIN F."/>
            <person name="Sosa J E."/>
            <person name="Modenutti C."/>
        </authorList>
    </citation>
    <scope>NUCLEOTIDE SEQUENCE [LARGE SCALE GENOMIC DNA]</scope>
</reference>
<evidence type="ECO:0000313" key="2">
    <source>
        <dbReference type="Proteomes" id="UP001642360"/>
    </source>
</evidence>
<dbReference type="Gene3D" id="3.10.280.10">
    <property type="entry name" value="Mitochondrial glycoprotein"/>
    <property type="match status" value="1"/>
</dbReference>
<dbReference type="PANTHER" id="PTHR10826:SF40">
    <property type="entry name" value="MITOCHONDRIAL GLYCOPROTEIN FAMILY PROTEIN"/>
    <property type="match status" value="1"/>
</dbReference>
<proteinExistence type="predicted"/>
<dbReference type="AlphaFoldDB" id="A0ABC8UWH4"/>
<keyword evidence="2" id="KW-1185">Reference proteome</keyword>
<dbReference type="SUPFAM" id="SSF54529">
    <property type="entry name" value="Mitochondrial glycoprotein MAM33-like"/>
    <property type="match status" value="1"/>
</dbReference>
<sequence length="269" mass="30247">MAFYSILRRASSTIVPLAVRSVGSPRTLYEPISTALGVGNCRLFHELSRRSLAPSIHYSTAFFAAKLCSSPDENLIQIIDSEIQCAQESDLHDCVVEIPDSFPFEIQDTPGESIVILKREYQDELIKIEIDLHKTGNEEIVDENDNINYDVADGDDNEEEKESNVESNIALLVSVSKRNGFCLQFDAGAFPDRIAINSLSIKEPGCSPLAYEGPEFSDLDENLQRAFHKYLAVRGLKPNTASFLLGYMISKDSKEYLRWLRNIKKFVEN</sequence>
<evidence type="ECO:0000313" key="1">
    <source>
        <dbReference type="EMBL" id="CAK9185364.1"/>
    </source>
</evidence>
<dbReference type="InterPro" id="IPR036561">
    <property type="entry name" value="MAM33_sf"/>
</dbReference>
<name>A0ABC8UWH4_9AQUA</name>
<dbReference type="Pfam" id="PF02330">
    <property type="entry name" value="MAM33"/>
    <property type="match status" value="1"/>
</dbReference>